<keyword evidence="2" id="KW-1185">Reference proteome</keyword>
<comment type="caution">
    <text evidence="1">The sequence shown here is derived from an EMBL/GenBank/DDBJ whole genome shotgun (WGS) entry which is preliminary data.</text>
</comment>
<evidence type="ECO:0000313" key="1">
    <source>
        <dbReference type="EMBL" id="MFD1166316.1"/>
    </source>
</evidence>
<protein>
    <submittedName>
        <fullName evidence="1">DUF6266 family protein</fullName>
    </submittedName>
</protein>
<reference evidence="2" key="1">
    <citation type="journal article" date="2019" name="Int. J. Syst. Evol. Microbiol.">
        <title>The Global Catalogue of Microorganisms (GCM) 10K type strain sequencing project: providing services to taxonomists for standard genome sequencing and annotation.</title>
        <authorList>
            <consortium name="The Broad Institute Genomics Platform"/>
            <consortium name="The Broad Institute Genome Sequencing Center for Infectious Disease"/>
            <person name="Wu L."/>
            <person name="Ma J."/>
        </authorList>
    </citation>
    <scope>NUCLEOTIDE SEQUENCE [LARGE SCALE GENOMIC DNA]</scope>
    <source>
        <strain evidence="2">CCUG 52468</strain>
    </source>
</reference>
<dbReference type="InterPro" id="IPR046233">
    <property type="entry name" value="DUF6266"/>
</dbReference>
<gene>
    <name evidence="1" type="ORF">ACFQ2C_11930</name>
</gene>
<dbReference type="RefSeq" id="WP_380896979.1">
    <property type="nucleotide sequence ID" value="NZ_JBHTKY010000017.1"/>
</dbReference>
<evidence type="ECO:0000313" key="2">
    <source>
        <dbReference type="Proteomes" id="UP001597205"/>
    </source>
</evidence>
<name>A0ABW3RMD1_9SPHI</name>
<sequence length="180" mass="20436">MSSKKNQRTASEKALNQRAKFAMVAGFLKPLREFLKKSFNDKGLEFMTSSNYVTSQLLRNAIVGKLPSLTFDYSKVELSKGMISKLMDLTHKNDDGKILVNWVDSEFSLLPEPDVNVNMIVYLEEKNQFLLVPNVKRSAKGIMITEDKLGNGRIAIWVFCSNPEMTKFSDSQFILEKVIS</sequence>
<dbReference type="Proteomes" id="UP001597205">
    <property type="component" value="Unassembled WGS sequence"/>
</dbReference>
<accession>A0ABW3RMD1</accession>
<dbReference type="EMBL" id="JBHTKY010000017">
    <property type="protein sequence ID" value="MFD1166316.1"/>
    <property type="molecule type" value="Genomic_DNA"/>
</dbReference>
<organism evidence="1 2">
    <name type="scientific">Sphingobacterium daejeonense</name>
    <dbReference type="NCBI Taxonomy" id="371142"/>
    <lineage>
        <taxon>Bacteria</taxon>
        <taxon>Pseudomonadati</taxon>
        <taxon>Bacteroidota</taxon>
        <taxon>Sphingobacteriia</taxon>
        <taxon>Sphingobacteriales</taxon>
        <taxon>Sphingobacteriaceae</taxon>
        <taxon>Sphingobacterium</taxon>
    </lineage>
</organism>
<dbReference type="Pfam" id="PF19781">
    <property type="entry name" value="DUF6266"/>
    <property type="match status" value="1"/>
</dbReference>
<proteinExistence type="predicted"/>